<feature type="transmembrane region" description="Helical" evidence="1">
    <location>
        <begin position="143"/>
        <end position="162"/>
    </location>
</feature>
<dbReference type="RefSeq" id="WP_285273625.1">
    <property type="nucleotide sequence ID" value="NZ_JASNVW010000002.1"/>
</dbReference>
<keyword evidence="1" id="KW-1133">Transmembrane helix</keyword>
<comment type="caution">
    <text evidence="2">The sequence shown here is derived from an EMBL/GenBank/DDBJ whole genome shotgun (WGS) entry which is preliminary data.</text>
</comment>
<protein>
    <submittedName>
        <fullName evidence="2">DUF998 domain-containing protein</fullName>
    </submittedName>
</protein>
<feature type="transmembrane region" description="Helical" evidence="1">
    <location>
        <begin position="58"/>
        <end position="79"/>
    </location>
</feature>
<feature type="transmembrane region" description="Helical" evidence="1">
    <location>
        <begin position="12"/>
        <end position="33"/>
    </location>
</feature>
<keyword evidence="1" id="KW-0812">Transmembrane</keyword>
<evidence type="ECO:0000256" key="1">
    <source>
        <dbReference type="SAM" id="Phobius"/>
    </source>
</evidence>
<dbReference type="InterPro" id="IPR009339">
    <property type="entry name" value="DUF998"/>
</dbReference>
<proteinExistence type="predicted"/>
<keyword evidence="3" id="KW-1185">Reference proteome</keyword>
<organism evidence="2 3">
    <name type="scientific">Ignisphaera cupida</name>
    <dbReference type="NCBI Taxonomy" id="3050454"/>
    <lineage>
        <taxon>Archaea</taxon>
        <taxon>Thermoproteota</taxon>
        <taxon>Thermoprotei</taxon>
        <taxon>Desulfurococcales</taxon>
        <taxon>Desulfurococcaceae</taxon>
        <taxon>Ignisphaera</taxon>
    </lineage>
</organism>
<reference evidence="2 3" key="1">
    <citation type="submission" date="2023-05" db="EMBL/GenBank/DDBJ databases">
        <title>A new hyperthermophilic archaea 'Ignisphaera cupida' sp. nov. and description of the family 'Ignisphaeraceae' fam. nov.</title>
        <authorList>
            <person name="Podosokorskaya O.A."/>
            <person name="Elcheninov A.G."/>
            <person name="Klukina A."/>
            <person name="Merkel A.Y."/>
        </authorList>
    </citation>
    <scope>NUCLEOTIDE SEQUENCE [LARGE SCALE GENOMIC DNA]</scope>
    <source>
        <strain evidence="2 3">4213-co</strain>
    </source>
</reference>
<feature type="transmembrane region" description="Helical" evidence="1">
    <location>
        <begin position="86"/>
        <end position="107"/>
    </location>
</feature>
<evidence type="ECO:0000313" key="3">
    <source>
        <dbReference type="Proteomes" id="UP001529235"/>
    </source>
</evidence>
<dbReference type="Pfam" id="PF06197">
    <property type="entry name" value="DUF998"/>
    <property type="match status" value="1"/>
</dbReference>
<accession>A0ABD4Z6Z8</accession>
<dbReference type="AlphaFoldDB" id="A0ABD4Z6Z8"/>
<feature type="transmembrane region" description="Helical" evidence="1">
    <location>
        <begin position="168"/>
        <end position="187"/>
    </location>
</feature>
<sequence length="189" mass="20755">MVNDMINTIIFTIWKFTGIIAAVLAWIIIAISISQNPWFDVFKHALSDLGGSKANNPWIYNIGLIVTGVITCLYALYIAYVANSKVYVYASALLFVAGIFLALIGIYPSGTRPHTFVSTWFFIQMLLAIIATAIGMAVEHRIVYSIVFGVVAIAGPLGAIFLKWPSVALLEIYGIVLIDICVVLMTTRF</sequence>
<dbReference type="EMBL" id="JASNVW010000002">
    <property type="protein sequence ID" value="MDK6028650.1"/>
    <property type="molecule type" value="Genomic_DNA"/>
</dbReference>
<gene>
    <name evidence="2" type="ORF">QPL79_04685</name>
</gene>
<name>A0ABD4Z6Z8_9CREN</name>
<evidence type="ECO:0000313" key="2">
    <source>
        <dbReference type="EMBL" id="MDK6028650.1"/>
    </source>
</evidence>
<dbReference type="Proteomes" id="UP001529235">
    <property type="component" value="Unassembled WGS sequence"/>
</dbReference>
<dbReference type="PANTHER" id="PTHR42241">
    <property type="entry name" value="HYPOTHETICAL MEMBRANE PROTEIN, CONSERVED, DUF998 FAMILY"/>
    <property type="match status" value="1"/>
</dbReference>
<keyword evidence="1" id="KW-0472">Membrane</keyword>
<feature type="transmembrane region" description="Helical" evidence="1">
    <location>
        <begin position="119"/>
        <end position="138"/>
    </location>
</feature>
<dbReference type="PANTHER" id="PTHR42241:SF2">
    <property type="entry name" value="HYPOTHETICAL MEMBRANE PROTEIN, CONSERVED, DUF998 FAMILY"/>
    <property type="match status" value="1"/>
</dbReference>